<evidence type="ECO:0000256" key="6">
    <source>
        <dbReference type="ARBA" id="ARBA00023136"/>
    </source>
</evidence>
<dbReference type="SUPFAM" id="SSF161098">
    <property type="entry name" value="MetI-like"/>
    <property type="match status" value="1"/>
</dbReference>
<dbReference type="GO" id="GO:0055085">
    <property type="term" value="P:transmembrane transport"/>
    <property type="evidence" value="ECO:0007669"/>
    <property type="project" value="InterPro"/>
</dbReference>
<dbReference type="PANTHER" id="PTHR43386:SF1">
    <property type="entry name" value="D,D-DIPEPTIDE TRANSPORT SYSTEM PERMEASE PROTEIN DDPC-RELATED"/>
    <property type="match status" value="1"/>
</dbReference>
<dbReference type="KEGG" id="mtua:CSH63_05910"/>
<keyword evidence="2 7" id="KW-0813">Transport</keyword>
<evidence type="ECO:0000256" key="7">
    <source>
        <dbReference type="RuleBase" id="RU363032"/>
    </source>
</evidence>
<feature type="transmembrane region" description="Helical" evidence="7">
    <location>
        <begin position="255"/>
        <end position="277"/>
    </location>
</feature>
<feature type="transmembrane region" description="Helical" evidence="7">
    <location>
        <begin position="127"/>
        <end position="147"/>
    </location>
</feature>
<dbReference type="Pfam" id="PF00528">
    <property type="entry name" value="BPD_transp_1"/>
    <property type="match status" value="1"/>
</dbReference>
<dbReference type="GO" id="GO:0005886">
    <property type="term" value="C:plasma membrane"/>
    <property type="evidence" value="ECO:0007669"/>
    <property type="project" value="UniProtKB-SubCell"/>
</dbReference>
<evidence type="ECO:0000256" key="1">
    <source>
        <dbReference type="ARBA" id="ARBA00004651"/>
    </source>
</evidence>
<evidence type="ECO:0000256" key="5">
    <source>
        <dbReference type="ARBA" id="ARBA00022989"/>
    </source>
</evidence>
<dbReference type="PANTHER" id="PTHR43386">
    <property type="entry name" value="OLIGOPEPTIDE TRANSPORT SYSTEM PERMEASE PROTEIN APPC"/>
    <property type="match status" value="1"/>
</dbReference>
<evidence type="ECO:0000256" key="2">
    <source>
        <dbReference type="ARBA" id="ARBA00022448"/>
    </source>
</evidence>
<comment type="similarity">
    <text evidence="7">Belongs to the binding-protein-dependent transport system permease family.</text>
</comment>
<proteinExistence type="inferred from homology"/>
<evidence type="ECO:0000256" key="3">
    <source>
        <dbReference type="ARBA" id="ARBA00022475"/>
    </source>
</evidence>
<evidence type="ECO:0000256" key="4">
    <source>
        <dbReference type="ARBA" id="ARBA00022692"/>
    </source>
</evidence>
<dbReference type="EMBL" id="CP024087">
    <property type="protein sequence ID" value="AYF26975.1"/>
    <property type="molecule type" value="Genomic_DNA"/>
</dbReference>
<keyword evidence="3" id="KW-1003">Cell membrane</keyword>
<keyword evidence="5 7" id="KW-1133">Transmembrane helix</keyword>
<reference evidence="9 10" key="1">
    <citation type="submission" date="2017-10" db="EMBL/GenBank/DDBJ databases">
        <title>Integration of genomic and chemical information greatly accelerates assignment of the full stereostructure of myelolactone, a potent inhibitor of myeloma from a marine-derived Micromonospora.</title>
        <authorList>
            <person name="Kim M.C."/>
            <person name="Machado H."/>
            <person name="Jensen P.R."/>
            <person name="Fenical W."/>
        </authorList>
    </citation>
    <scope>NUCLEOTIDE SEQUENCE [LARGE SCALE GENOMIC DNA]</scope>
    <source>
        <strain evidence="9 10">CNY-010</strain>
    </source>
</reference>
<protein>
    <recommendedName>
        <fullName evidence="8">ABC transmembrane type-1 domain-containing protein</fullName>
    </recommendedName>
</protein>
<dbReference type="InterPro" id="IPR000515">
    <property type="entry name" value="MetI-like"/>
</dbReference>
<sequence>MMTELRSRLRPATAGRARRPGRRTLIWCAVVAGLWLVLGVGAPLLSPYDPTAVNVTPGNVPPFPPGPEHWFGTDQLGRDMLSRVLYGLRTSILIGVGVRTVVMMVGVFVGYLAAFSPGVVRALLLRTTDVMLAFPALLVAMAVTAVLGPSLGTLTLALVIIGWPDVARLVYGEALALRERDYVSAARSFGAGRWHVLRLHVLRPMAVQLGVAWSVGIPGAIMYEAGLSFFGFGVQPPMPSLGSLINDGRGYVYTAPWYLVFPTLTLCLLVVSLNLVGEAVARRFATRSSTERA</sequence>
<dbReference type="Proteomes" id="UP000267804">
    <property type="component" value="Chromosome"/>
</dbReference>
<feature type="transmembrane region" description="Helical" evidence="7">
    <location>
        <begin position="25"/>
        <end position="45"/>
    </location>
</feature>
<evidence type="ECO:0000313" key="9">
    <source>
        <dbReference type="EMBL" id="AYF26975.1"/>
    </source>
</evidence>
<feature type="transmembrane region" description="Helical" evidence="7">
    <location>
        <begin position="92"/>
        <end position="115"/>
    </location>
</feature>
<accession>A0A386WF78</accession>
<dbReference type="InterPro" id="IPR035906">
    <property type="entry name" value="MetI-like_sf"/>
</dbReference>
<dbReference type="Gene3D" id="1.10.3720.10">
    <property type="entry name" value="MetI-like"/>
    <property type="match status" value="1"/>
</dbReference>
<dbReference type="AlphaFoldDB" id="A0A386WF78"/>
<feature type="domain" description="ABC transmembrane type-1" evidence="8">
    <location>
        <begin position="88"/>
        <end position="277"/>
    </location>
</feature>
<keyword evidence="4 7" id="KW-0812">Transmembrane</keyword>
<dbReference type="PROSITE" id="PS50928">
    <property type="entry name" value="ABC_TM1"/>
    <property type="match status" value="1"/>
</dbReference>
<evidence type="ECO:0000259" key="8">
    <source>
        <dbReference type="PROSITE" id="PS50928"/>
    </source>
</evidence>
<dbReference type="InterPro" id="IPR050366">
    <property type="entry name" value="BP-dependent_transpt_permease"/>
</dbReference>
<evidence type="ECO:0000313" key="10">
    <source>
        <dbReference type="Proteomes" id="UP000267804"/>
    </source>
</evidence>
<organism evidence="9 10">
    <name type="scientific">Micromonospora tulbaghiae</name>
    <dbReference type="NCBI Taxonomy" id="479978"/>
    <lineage>
        <taxon>Bacteria</taxon>
        <taxon>Bacillati</taxon>
        <taxon>Actinomycetota</taxon>
        <taxon>Actinomycetes</taxon>
        <taxon>Micromonosporales</taxon>
        <taxon>Micromonosporaceae</taxon>
        <taxon>Micromonospora</taxon>
    </lineage>
</organism>
<feature type="transmembrane region" description="Helical" evidence="7">
    <location>
        <begin position="153"/>
        <end position="171"/>
    </location>
</feature>
<comment type="subcellular location">
    <subcellularLocation>
        <location evidence="1 7">Cell membrane</location>
        <topology evidence="1 7">Multi-pass membrane protein</topology>
    </subcellularLocation>
</comment>
<feature type="transmembrane region" description="Helical" evidence="7">
    <location>
        <begin position="211"/>
        <end position="235"/>
    </location>
</feature>
<gene>
    <name evidence="9" type="ORF">CSH63_05910</name>
</gene>
<dbReference type="CDD" id="cd06261">
    <property type="entry name" value="TM_PBP2"/>
    <property type="match status" value="1"/>
</dbReference>
<name>A0A386WF78_9ACTN</name>
<keyword evidence="6 7" id="KW-0472">Membrane</keyword>